<accession>V2Y326</accession>
<sequence length="45" mass="5385">MYLDGAESNRIDIKESIEKIYNHFIITFVRNYSKIGKTDRKNCFI</sequence>
<dbReference type="Proteomes" id="UP000018227">
    <property type="component" value="Unassembled WGS sequence"/>
</dbReference>
<dbReference type="AlphaFoldDB" id="V2Y326"/>
<dbReference type="HOGENOM" id="CLU_3197627_0_0_9"/>
<gene>
    <name evidence="1" type="ORF">GCWU0000282_001368</name>
</gene>
<dbReference type="EMBL" id="ACIL03000011">
    <property type="protein sequence ID" value="ESL03378.1"/>
    <property type="molecule type" value="Genomic_DNA"/>
</dbReference>
<reference evidence="1 2" key="1">
    <citation type="submission" date="2013-06" db="EMBL/GenBank/DDBJ databases">
        <authorList>
            <person name="Weinstock G."/>
            <person name="Sodergren E."/>
            <person name="Clifton S."/>
            <person name="Fulton L."/>
            <person name="Fulton B."/>
            <person name="Courtney L."/>
            <person name="Fronick C."/>
            <person name="Harrison M."/>
            <person name="Strong C."/>
            <person name="Farmer C."/>
            <person name="Delahaunty K."/>
            <person name="Markovic C."/>
            <person name="Hall O."/>
            <person name="Minx P."/>
            <person name="Tomlinson C."/>
            <person name="Mitreva M."/>
            <person name="Nelson J."/>
            <person name="Hou S."/>
            <person name="Wollam A."/>
            <person name="Pepin K.H."/>
            <person name="Johnson M."/>
            <person name="Bhonagiri V."/>
            <person name="Nash W.E."/>
            <person name="Warren W."/>
            <person name="Chinwalla A."/>
            <person name="Mardis E.R."/>
            <person name="Wilson R.K."/>
        </authorList>
    </citation>
    <scope>NUCLEOTIDE SEQUENCE [LARGE SCALE GENOMIC DNA]</scope>
    <source>
        <strain evidence="1 2">ATCC 51271</strain>
    </source>
</reference>
<dbReference type="STRING" id="592026.GCWU0000282_001368"/>
<evidence type="ECO:0000313" key="1">
    <source>
        <dbReference type="EMBL" id="ESL03378.1"/>
    </source>
</evidence>
<keyword evidence="2" id="KW-1185">Reference proteome</keyword>
<proteinExistence type="predicted"/>
<comment type="caution">
    <text evidence="1">The sequence shown here is derived from an EMBL/GenBank/DDBJ whole genome shotgun (WGS) entry which is preliminary data.</text>
</comment>
<name>V2Y326_9FIRM</name>
<organism evidence="1 2">
    <name type="scientific">Catonella morbi ATCC 51271</name>
    <dbReference type="NCBI Taxonomy" id="592026"/>
    <lineage>
        <taxon>Bacteria</taxon>
        <taxon>Bacillati</taxon>
        <taxon>Bacillota</taxon>
        <taxon>Clostridia</taxon>
        <taxon>Lachnospirales</taxon>
        <taxon>Lachnospiraceae</taxon>
        <taxon>Catonella</taxon>
    </lineage>
</organism>
<protein>
    <submittedName>
        <fullName evidence="1">Uncharacterized protein</fullName>
    </submittedName>
</protein>
<evidence type="ECO:0000313" key="2">
    <source>
        <dbReference type="Proteomes" id="UP000018227"/>
    </source>
</evidence>